<dbReference type="PANTHER" id="PTHR46365:SF1">
    <property type="entry name" value="COPPER TRANSPORT PROTEIN ATOX1"/>
    <property type="match status" value="1"/>
</dbReference>
<comment type="subunit">
    <text evidence="11">Homodimer. Interacts with ATP7B. Interacts with ATP7A. Interacts (via dimer form) with SLC31A1 (via C-terminal domain); this interaction improves ATOX1 stability and controls intracellular Cu(I) levels.</text>
</comment>
<dbReference type="GO" id="GO:0016531">
    <property type="term" value="F:copper chaperone activity"/>
    <property type="evidence" value="ECO:0007669"/>
    <property type="project" value="TreeGrafter"/>
</dbReference>
<keyword evidence="1" id="KW-0813">Transport</keyword>
<evidence type="ECO:0000256" key="3">
    <source>
        <dbReference type="ARBA" id="ARBA00022796"/>
    </source>
</evidence>
<comment type="similarity">
    <text evidence="8">Belongs to the ATX1 family.</text>
</comment>
<name>A0A8D0BQ50_SALMN</name>
<accession>A0A8D0BQ50</accession>
<dbReference type="PROSITE" id="PS50846">
    <property type="entry name" value="HMA_2"/>
    <property type="match status" value="1"/>
</dbReference>
<evidence type="ECO:0000256" key="5">
    <source>
        <dbReference type="ARBA" id="ARBA00023065"/>
    </source>
</evidence>
<dbReference type="FunFam" id="3.30.70.100:FF:000008">
    <property type="entry name" value="Copper transport protein ATOX1"/>
    <property type="match status" value="1"/>
</dbReference>
<dbReference type="GeneTree" id="ENSGT00940000163780"/>
<dbReference type="PANTHER" id="PTHR46365">
    <property type="entry name" value="COPPER TRANSPORT PROTEIN ATOX1"/>
    <property type="match status" value="1"/>
</dbReference>
<dbReference type="SUPFAM" id="SSF55008">
    <property type="entry name" value="HMA, heavy metal-associated domain"/>
    <property type="match status" value="1"/>
</dbReference>
<dbReference type="CDD" id="cd00371">
    <property type="entry name" value="HMA"/>
    <property type="match status" value="1"/>
</dbReference>
<keyword evidence="5" id="KW-0406">Ion transport</keyword>
<dbReference type="GO" id="GO:0006825">
    <property type="term" value="P:copper ion transport"/>
    <property type="evidence" value="ECO:0007669"/>
    <property type="project" value="UniProtKB-KW"/>
</dbReference>
<keyword evidence="4" id="KW-0186">Copper</keyword>
<dbReference type="InterPro" id="IPR017969">
    <property type="entry name" value="Heavy-metal-associated_CS"/>
</dbReference>
<evidence type="ECO:0000313" key="14">
    <source>
        <dbReference type="Proteomes" id="UP000694421"/>
    </source>
</evidence>
<dbReference type="InterPro" id="IPR006121">
    <property type="entry name" value="HMA_dom"/>
</dbReference>
<comment type="function">
    <text evidence="7">Binds and deliver cytosolic copper to the copper ATPase proteins. May be important in cellular antioxidant defense.</text>
</comment>
<evidence type="ECO:0000256" key="11">
    <source>
        <dbReference type="ARBA" id="ARBA00046351"/>
    </source>
</evidence>
<dbReference type="Pfam" id="PF00403">
    <property type="entry name" value="HMA"/>
    <property type="match status" value="1"/>
</dbReference>
<keyword evidence="2" id="KW-0479">Metal-binding</keyword>
<reference evidence="13" key="1">
    <citation type="submission" date="2025-08" db="UniProtKB">
        <authorList>
            <consortium name="Ensembl"/>
        </authorList>
    </citation>
    <scope>IDENTIFICATION</scope>
</reference>
<protein>
    <recommendedName>
        <fullName evidence="9">Copper transport protein ATOX1</fullName>
    </recommendedName>
    <alternativeName>
        <fullName evidence="10">Metal transport protein ATX1</fullName>
    </alternativeName>
</protein>
<feature type="domain" description="HMA" evidence="12">
    <location>
        <begin position="1"/>
        <end position="63"/>
    </location>
</feature>
<dbReference type="GO" id="GO:0005829">
    <property type="term" value="C:cytosol"/>
    <property type="evidence" value="ECO:0007669"/>
    <property type="project" value="TreeGrafter"/>
</dbReference>
<dbReference type="PROSITE" id="PS01047">
    <property type="entry name" value="HMA_1"/>
    <property type="match status" value="1"/>
</dbReference>
<dbReference type="Ensembl" id="ENSSMRT00000009789.1">
    <property type="protein sequence ID" value="ENSSMRP00000008371.1"/>
    <property type="gene ID" value="ENSSMRG00000006709.1"/>
</dbReference>
<dbReference type="InterPro" id="IPR051881">
    <property type="entry name" value="Copper_transport_ATOX1-like"/>
</dbReference>
<evidence type="ECO:0000256" key="7">
    <source>
        <dbReference type="ARBA" id="ARBA00037651"/>
    </source>
</evidence>
<evidence type="ECO:0000313" key="13">
    <source>
        <dbReference type="Ensembl" id="ENSSMRP00000008371.1"/>
    </source>
</evidence>
<evidence type="ECO:0000256" key="8">
    <source>
        <dbReference type="ARBA" id="ARBA00038171"/>
    </source>
</evidence>
<proteinExistence type="inferred from homology"/>
<dbReference type="Proteomes" id="UP000694421">
    <property type="component" value="Unplaced"/>
</dbReference>
<dbReference type="InterPro" id="IPR036163">
    <property type="entry name" value="HMA_dom_sf"/>
</dbReference>
<evidence type="ECO:0000256" key="1">
    <source>
        <dbReference type="ARBA" id="ARBA00022448"/>
    </source>
</evidence>
<dbReference type="GO" id="GO:0046872">
    <property type="term" value="F:metal ion binding"/>
    <property type="evidence" value="ECO:0007669"/>
    <property type="project" value="UniProtKB-KW"/>
</dbReference>
<evidence type="ECO:0000256" key="9">
    <source>
        <dbReference type="ARBA" id="ARBA00040962"/>
    </source>
</evidence>
<evidence type="ECO:0000256" key="2">
    <source>
        <dbReference type="ARBA" id="ARBA00022723"/>
    </source>
</evidence>
<evidence type="ECO:0000256" key="4">
    <source>
        <dbReference type="ARBA" id="ARBA00023008"/>
    </source>
</evidence>
<evidence type="ECO:0000256" key="6">
    <source>
        <dbReference type="ARBA" id="ARBA00023186"/>
    </source>
</evidence>
<keyword evidence="6" id="KW-0143">Chaperone</keyword>
<dbReference type="Gene3D" id="3.30.70.100">
    <property type="match status" value="1"/>
</dbReference>
<reference evidence="13" key="2">
    <citation type="submission" date="2025-09" db="UniProtKB">
        <authorList>
            <consortium name="Ensembl"/>
        </authorList>
    </citation>
    <scope>IDENTIFICATION</scope>
</reference>
<dbReference type="OMA" id="EGCANAA"/>
<evidence type="ECO:0000256" key="10">
    <source>
        <dbReference type="ARBA" id="ARBA00043201"/>
    </source>
</evidence>
<keyword evidence="3" id="KW-0187">Copper transport</keyword>
<evidence type="ECO:0000259" key="12">
    <source>
        <dbReference type="PROSITE" id="PS50846"/>
    </source>
</evidence>
<keyword evidence="14" id="KW-1185">Reference proteome</keyword>
<dbReference type="AlphaFoldDB" id="A0A8D0BQ50"/>
<sequence length="66" mass="7268">MPKDGFSIDMTCEGCSNAVARVLHKLRGVQFEIDLPSTKMSIESEHNVDILLETLKKTGKNASYLG</sequence>
<organism evidence="13 14">
    <name type="scientific">Salvator merianae</name>
    <name type="common">Argentine black and white tegu</name>
    <name type="synonym">Tupinambis merianae</name>
    <dbReference type="NCBI Taxonomy" id="96440"/>
    <lineage>
        <taxon>Eukaryota</taxon>
        <taxon>Metazoa</taxon>
        <taxon>Chordata</taxon>
        <taxon>Craniata</taxon>
        <taxon>Vertebrata</taxon>
        <taxon>Euteleostomi</taxon>
        <taxon>Lepidosauria</taxon>
        <taxon>Squamata</taxon>
        <taxon>Bifurcata</taxon>
        <taxon>Unidentata</taxon>
        <taxon>Episquamata</taxon>
        <taxon>Laterata</taxon>
        <taxon>Teiioidea</taxon>
        <taxon>Teiidae</taxon>
        <taxon>Salvator</taxon>
    </lineage>
</organism>